<comment type="caution">
    <text evidence="1">The sequence shown here is derived from an EMBL/GenBank/DDBJ whole genome shotgun (WGS) entry which is preliminary data.</text>
</comment>
<sequence length="123" mass="13064">MKVREEPLRLLAGAAAGALVTAVDTEQWPDLRARVAAVVAPGLSDLVSARLDEARRRLVAVPRVRLDLARSEFATEWRGSIHAMLGEHPEAAGPLRAVLAEVSPDLPRTAGDFGVPDVTSAVP</sequence>
<accession>A0A7W9HQ77</accession>
<protein>
    <submittedName>
        <fullName evidence="1">Uncharacterized protein</fullName>
    </submittedName>
</protein>
<organism evidence="1 2">
    <name type="scientific">Saccharothrix ecbatanensis</name>
    <dbReference type="NCBI Taxonomy" id="1105145"/>
    <lineage>
        <taxon>Bacteria</taxon>
        <taxon>Bacillati</taxon>
        <taxon>Actinomycetota</taxon>
        <taxon>Actinomycetes</taxon>
        <taxon>Pseudonocardiales</taxon>
        <taxon>Pseudonocardiaceae</taxon>
        <taxon>Saccharothrix</taxon>
    </lineage>
</organism>
<dbReference type="Proteomes" id="UP000552097">
    <property type="component" value="Unassembled WGS sequence"/>
</dbReference>
<keyword evidence="2" id="KW-1185">Reference proteome</keyword>
<reference evidence="1 2" key="1">
    <citation type="submission" date="2020-08" db="EMBL/GenBank/DDBJ databases">
        <title>Sequencing the genomes of 1000 actinobacteria strains.</title>
        <authorList>
            <person name="Klenk H.-P."/>
        </authorList>
    </citation>
    <scope>NUCLEOTIDE SEQUENCE [LARGE SCALE GENOMIC DNA]</scope>
    <source>
        <strain evidence="1 2">DSM 45486</strain>
    </source>
</reference>
<dbReference type="RefSeq" id="WP_184926078.1">
    <property type="nucleotide sequence ID" value="NZ_JACHMO010000001.1"/>
</dbReference>
<proteinExistence type="predicted"/>
<evidence type="ECO:0000313" key="2">
    <source>
        <dbReference type="Proteomes" id="UP000552097"/>
    </source>
</evidence>
<evidence type="ECO:0000313" key="1">
    <source>
        <dbReference type="EMBL" id="MBB5806467.1"/>
    </source>
</evidence>
<dbReference type="EMBL" id="JACHMO010000001">
    <property type="protein sequence ID" value="MBB5806467.1"/>
    <property type="molecule type" value="Genomic_DNA"/>
</dbReference>
<name>A0A7W9HQ77_9PSEU</name>
<gene>
    <name evidence="1" type="ORF">F4560_006235</name>
</gene>
<dbReference type="AlphaFoldDB" id="A0A7W9HQ77"/>